<organism evidence="5 6">
    <name type="scientific">Paraglaciecola hydrolytica</name>
    <dbReference type="NCBI Taxonomy" id="1799789"/>
    <lineage>
        <taxon>Bacteria</taxon>
        <taxon>Pseudomonadati</taxon>
        <taxon>Pseudomonadota</taxon>
        <taxon>Gammaproteobacteria</taxon>
        <taxon>Alteromonadales</taxon>
        <taxon>Alteromonadaceae</taxon>
        <taxon>Paraglaciecola</taxon>
    </lineage>
</organism>
<dbReference type="PROSITE" id="PS00662">
    <property type="entry name" value="T2SP_E"/>
    <property type="match status" value="1"/>
</dbReference>
<keyword evidence="6" id="KW-1185">Reference proteome</keyword>
<dbReference type="InterPro" id="IPR037257">
    <property type="entry name" value="T2SS_E_N_sf"/>
</dbReference>
<name>A0A135ZYT6_9ALTE</name>
<keyword evidence="2" id="KW-0547">Nucleotide-binding</keyword>
<accession>A0A135ZYT6</accession>
<dbReference type="GO" id="GO:0016887">
    <property type="term" value="F:ATP hydrolysis activity"/>
    <property type="evidence" value="ECO:0007669"/>
    <property type="project" value="TreeGrafter"/>
</dbReference>
<dbReference type="InterPro" id="IPR027417">
    <property type="entry name" value="P-loop_NTPase"/>
</dbReference>
<dbReference type="STRING" id="1799789.AX660_17335"/>
<dbReference type="InterPro" id="IPR001482">
    <property type="entry name" value="T2SS/T4SS_dom"/>
</dbReference>
<dbReference type="AlphaFoldDB" id="A0A135ZYT6"/>
<feature type="domain" description="Bacterial type II secretion system protein E" evidence="4">
    <location>
        <begin position="372"/>
        <end position="386"/>
    </location>
</feature>
<evidence type="ECO:0000259" key="4">
    <source>
        <dbReference type="PROSITE" id="PS00662"/>
    </source>
</evidence>
<dbReference type="SUPFAM" id="SSF52540">
    <property type="entry name" value="P-loop containing nucleoside triphosphate hydrolases"/>
    <property type="match status" value="1"/>
</dbReference>
<sequence>MKTRMWNTKVQLFLHEKKWISSQQLNEAWRITQELDEPFDSVLVNMGLLDEQRYAEMLSTLLDKPRWFGTLSDFNDIDYVTPNINIDFLYKHRMVPLSLDSNDVKIGFANPHAHEAFDYLRFLDLPLELMVLTAKDFELISEQQKSLSSSSTDMFLSSNVEHLRQLAQGAPTVNLVNNLIAEGVKLGASDLHIEPVDGRYRARYRIDGILKEAEPIPVNLQVAVISRIKILCGMDIAEKRRPQDGKIETRTGSIELDIRCSSLPLGFGESMVMRFLIKNALQFNLSELGYADDLQRLIDEDLKRSTGVILMTGPTGSGKTTSLYSFLNKINTIDLKIITLEDPIEYQLAGINQVQVKSDIGFDFAKGLRSILRQDPDVIMVGEIRDGETAKIALQSALTGHLVFSTVHTNDAPTAYTRLLDLGIEEYLLNAGLISIMAQRLVRKLCTNCRKPSPHLSDFVTKYNLAELAGKFNIDSIQICEAVGCKMCENRGYQGRVALLEYLPCTSEVRNMAKNEKLLDSLYHYMDDNGFRNLKQDGFLKAMQGITTVEEVLRVAG</sequence>
<reference evidence="6" key="1">
    <citation type="submission" date="2016-02" db="EMBL/GenBank/DDBJ databases">
        <authorList>
            <person name="Schultz-Johansen M."/>
            <person name="Glaring M.A."/>
            <person name="Bech P.K."/>
            <person name="Stougaard P."/>
        </authorList>
    </citation>
    <scope>NUCLEOTIDE SEQUENCE [LARGE SCALE GENOMIC DNA]</scope>
    <source>
        <strain evidence="6">S66</strain>
    </source>
</reference>
<comment type="similarity">
    <text evidence="1">Belongs to the GSP E family.</text>
</comment>
<dbReference type="CDD" id="cd01129">
    <property type="entry name" value="PulE-GspE-like"/>
    <property type="match status" value="1"/>
</dbReference>
<protein>
    <submittedName>
        <fullName evidence="5">Type II secretion system protein GspE</fullName>
    </submittedName>
</protein>
<comment type="caution">
    <text evidence="5">The sequence shown here is derived from an EMBL/GenBank/DDBJ whole genome shotgun (WGS) entry which is preliminary data.</text>
</comment>
<dbReference type="Gene3D" id="3.30.450.90">
    <property type="match status" value="1"/>
</dbReference>
<dbReference type="PANTHER" id="PTHR30258">
    <property type="entry name" value="TYPE II SECRETION SYSTEM PROTEIN GSPE-RELATED"/>
    <property type="match status" value="1"/>
</dbReference>
<evidence type="ECO:0000256" key="1">
    <source>
        <dbReference type="ARBA" id="ARBA00006611"/>
    </source>
</evidence>
<evidence type="ECO:0000313" key="6">
    <source>
        <dbReference type="Proteomes" id="UP000070299"/>
    </source>
</evidence>
<dbReference type="OrthoDB" id="9804785at2"/>
<dbReference type="InterPro" id="IPR003593">
    <property type="entry name" value="AAA+_ATPase"/>
</dbReference>
<dbReference type="SUPFAM" id="SSF160246">
    <property type="entry name" value="EspE N-terminal domain-like"/>
    <property type="match status" value="1"/>
</dbReference>
<dbReference type="InterPro" id="IPR007831">
    <property type="entry name" value="T2SS_GspE_N"/>
</dbReference>
<dbReference type="GO" id="GO:0005886">
    <property type="term" value="C:plasma membrane"/>
    <property type="evidence" value="ECO:0007669"/>
    <property type="project" value="TreeGrafter"/>
</dbReference>
<dbReference type="SMART" id="SM00382">
    <property type="entry name" value="AAA"/>
    <property type="match status" value="1"/>
</dbReference>
<evidence type="ECO:0000256" key="2">
    <source>
        <dbReference type="ARBA" id="ARBA00022741"/>
    </source>
</evidence>
<dbReference type="Pfam" id="PF00437">
    <property type="entry name" value="T2SSE"/>
    <property type="match status" value="1"/>
</dbReference>
<dbReference type="GO" id="GO:0005524">
    <property type="term" value="F:ATP binding"/>
    <property type="evidence" value="ECO:0007669"/>
    <property type="project" value="UniProtKB-KW"/>
</dbReference>
<dbReference type="PANTHER" id="PTHR30258:SF3">
    <property type="entry name" value="SLL1921 PROTEIN"/>
    <property type="match status" value="1"/>
</dbReference>
<proteinExistence type="inferred from homology"/>
<gene>
    <name evidence="5" type="ORF">AX660_17335</name>
</gene>
<evidence type="ECO:0000256" key="3">
    <source>
        <dbReference type="ARBA" id="ARBA00022840"/>
    </source>
</evidence>
<evidence type="ECO:0000313" key="5">
    <source>
        <dbReference type="EMBL" id="KXI28148.1"/>
    </source>
</evidence>
<dbReference type="EMBL" id="LSNE01000007">
    <property type="protein sequence ID" value="KXI28148.1"/>
    <property type="molecule type" value="Genomic_DNA"/>
</dbReference>
<keyword evidence="3" id="KW-0067">ATP-binding</keyword>
<dbReference type="Proteomes" id="UP000070299">
    <property type="component" value="Unassembled WGS sequence"/>
</dbReference>
<dbReference type="Pfam" id="PF05157">
    <property type="entry name" value="MshEN"/>
    <property type="match status" value="1"/>
</dbReference>
<dbReference type="Gene3D" id="3.40.50.300">
    <property type="entry name" value="P-loop containing nucleotide triphosphate hydrolases"/>
    <property type="match status" value="1"/>
</dbReference>